<accession>A0A0F7UZH3</accession>
<feature type="compositionally biased region" description="Basic and acidic residues" evidence="1">
    <location>
        <begin position="849"/>
        <end position="866"/>
    </location>
</feature>
<feature type="region of interest" description="Disordered" evidence="1">
    <location>
        <begin position="496"/>
        <end position="1091"/>
    </location>
</feature>
<sequence length="1469" mass="154981">MDEPVQSPSVRKRQAHDEFQISISEAQKHQLPREKRPVITQISEETGIPSDISMIRQYSTNSHRLSDLNATNQDSSTSGVSRRRRRRLENSTLSGRDHTPRRTRAKRRLLSVILTVTLGVYLSKYLSRCVLTPRHAGLSSDTSPLGVQQGKSPPLSSGSRSAVTEKGRRLAAAEWGGGSDESPNTGSQSESKEPICEYPAASGVANASSVLRSQGTGHAVVGPLTGASSSSRGPAASGWELEAFRGQTAGVTHSGHTEAAPLNVSEFLETNFEPGSPSSEAALLREIASVVMSAAAAASEALGRVRLSSSGLRLALQHLGEGYGCLMEEAKSVEAGEKRESNDEGTAGLERPSRSRIGVADTDSPTAEPMPSSQTTAINRTQTSEALGNGPRPLSTRISFVSQVNSRYGRGSSLATIHESAPSEQADPGDEFDPWRHNGGSMFTDVVWDAKDDGTQPSSLEEAMSIVGMDEGMVGGWNPFSSTTSTSDAWGKFVTDQSDARETAGDDANDVTGSPPRRPSYSEVVKHASRSLSAPPRSTAANGQGMAKRVAGLGQRLTSSGQRQSATSRDVSGGRRHYPSGPRVPGRRPTNRFESIDRSASHRRAGARPSLPSRPPPKPPLPQISKVGFGASGTPVQRGASQGGTPSGSEKRDGGEPSKDVKGQGEDAGQPGASGGPLGGAGGGGRRPGDDERDDDKRKKGKGSSSGGGEKKKEEQEKKAKKERDQREEAKKESKPVDGREARGKEVKQGGGGLSSDSGKGSTGEKAGKKKAKKDRGRRAIEGTAGDVTDAGVTSEATGGVPKEAEPQKDGEDRGVHGGGRGGEGPGSAGATETGDALQHDSGGIGSGSEDRDKSRSETAAREKQVSKRQKSSGGRRKKKGASVAPQTGQTTTGEAPRSAVDSEGGRAGPLAASDKNKAGTDEGGRDAKGDEDGEAATAGPRAGAQHTGEHGGETEVVGETVKVAEADEEGSDAAAQREALRTGARPKTSSAAGRRKQKMKEQHAEQAESVSTRVSAAAEDQEVASRGRARHRTRAPDTRAGTGGSHKGVKASLGPSDGKGGQDGDVTVVSGKPSTWQEDQAPQVRSSRFTSMAPSLRSKLRSVVTDHLAAVEQLKAEPGGDEFMGLIGSDKFIGTAFRPAQYHMLTRLILLKGEYLHRLEALFEVASGLHKAALEQRTQARRTSGALPKVATARSRDAGYDIIGIDESPFSGIIIETATARDTARQEFQLFLQADTACRCADIARVHLPPVPDLGIPLFPTEEGYDPDSQEVVYTSSGIALRAADPVSVAMILRDTLLQWQAQVESVISDVEAKWWDPPSDPDEARRQHERTTAVFKISATYVSWHVLADAMNYWGHATIHLTDPALKAGALSALKHVASAQDEIILLKREYAQAYSASYRQTAKANVRNPQNRWDPLPDNGHAPDVRGAAELDAQEGPADTQTTKEPPADVAAVQKTHEEQETDGSV</sequence>
<feature type="compositionally biased region" description="Basic and acidic residues" evidence="1">
    <location>
        <begin position="687"/>
        <end position="698"/>
    </location>
</feature>
<feature type="compositionally biased region" description="Gly residues" evidence="1">
    <location>
        <begin position="817"/>
        <end position="828"/>
    </location>
</feature>
<feature type="compositionally biased region" description="Polar residues" evidence="1">
    <location>
        <begin position="1405"/>
        <end position="1414"/>
    </location>
</feature>
<feature type="compositionally biased region" description="Basic and acidic residues" evidence="1">
    <location>
        <begin position="803"/>
        <end position="816"/>
    </location>
</feature>
<feature type="compositionally biased region" description="Basic and acidic residues" evidence="1">
    <location>
        <begin position="915"/>
        <end position="931"/>
    </location>
</feature>
<reference evidence="2" key="1">
    <citation type="journal article" date="2015" name="PLoS ONE">
        <title>Comprehensive Evaluation of Toxoplasma gondii VEG and Neospora caninum LIV Genomes with Tachyzoite Stage Transcriptome and Proteome Defines Novel Transcript Features.</title>
        <authorList>
            <person name="Ramaprasad A."/>
            <person name="Mourier T."/>
            <person name="Naeem R."/>
            <person name="Malas T.B."/>
            <person name="Moussa E."/>
            <person name="Panigrahi A."/>
            <person name="Vermont S.J."/>
            <person name="Otto T.D."/>
            <person name="Wastling J."/>
            <person name="Pain A."/>
        </authorList>
    </citation>
    <scope>NUCLEOTIDE SEQUENCE</scope>
    <source>
        <strain evidence="2">VEG</strain>
    </source>
</reference>
<feature type="compositionally biased region" description="Basic and acidic residues" evidence="1">
    <location>
        <begin position="709"/>
        <end position="748"/>
    </location>
</feature>
<feature type="compositionally biased region" description="Basic and acidic residues" evidence="1">
    <location>
        <begin position="333"/>
        <end position="342"/>
    </location>
</feature>
<protein>
    <submittedName>
        <fullName evidence="2">Toxoplasma gondii family E protein</fullName>
    </submittedName>
</protein>
<evidence type="ECO:0000313" key="2">
    <source>
        <dbReference type="EMBL" id="CEL73380.1"/>
    </source>
</evidence>
<feature type="region of interest" description="Disordered" evidence="1">
    <location>
        <begin position="136"/>
        <end position="193"/>
    </location>
</feature>
<feature type="compositionally biased region" description="Polar residues" evidence="1">
    <location>
        <begin position="63"/>
        <end position="80"/>
    </location>
</feature>
<feature type="compositionally biased region" description="Polar residues" evidence="1">
    <location>
        <begin position="139"/>
        <end position="162"/>
    </location>
</feature>
<proteinExistence type="predicted"/>
<feature type="compositionally biased region" description="Gly residues" evidence="1">
    <location>
        <begin position="672"/>
        <end position="686"/>
    </location>
</feature>
<feature type="compositionally biased region" description="Polar residues" evidence="1">
    <location>
        <begin position="885"/>
        <end position="894"/>
    </location>
</feature>
<organism evidence="2">
    <name type="scientific">Toxoplasma gondii (strain ATCC 50861 / VEG)</name>
    <dbReference type="NCBI Taxonomy" id="432359"/>
    <lineage>
        <taxon>Eukaryota</taxon>
        <taxon>Sar</taxon>
        <taxon>Alveolata</taxon>
        <taxon>Apicomplexa</taxon>
        <taxon>Conoidasida</taxon>
        <taxon>Coccidia</taxon>
        <taxon>Eucoccidiorida</taxon>
        <taxon>Eimeriorina</taxon>
        <taxon>Sarcocystidae</taxon>
        <taxon>Toxoplasma</taxon>
    </lineage>
</organism>
<dbReference type="EMBL" id="LN714495">
    <property type="protein sequence ID" value="CEL73380.1"/>
    <property type="molecule type" value="Genomic_DNA"/>
</dbReference>
<feature type="compositionally biased region" description="Polar residues" evidence="1">
    <location>
        <begin position="556"/>
        <end position="570"/>
    </location>
</feature>
<feature type="compositionally biased region" description="Pro residues" evidence="1">
    <location>
        <begin position="612"/>
        <end position="622"/>
    </location>
</feature>
<feature type="compositionally biased region" description="Low complexity" evidence="1">
    <location>
        <begin position="955"/>
        <end position="964"/>
    </location>
</feature>
<feature type="region of interest" description="Disordered" evidence="1">
    <location>
        <begin position="63"/>
        <end position="103"/>
    </location>
</feature>
<feature type="region of interest" description="Disordered" evidence="1">
    <location>
        <begin position="1"/>
        <end position="20"/>
    </location>
</feature>
<feature type="compositionally biased region" description="Basic residues" evidence="1">
    <location>
        <begin position="867"/>
        <end position="881"/>
    </location>
</feature>
<name>A0A0F7UZH3_TOXGV</name>
<feature type="region of interest" description="Disordered" evidence="1">
    <location>
        <begin position="333"/>
        <end position="395"/>
    </location>
</feature>
<feature type="region of interest" description="Disordered" evidence="1">
    <location>
        <begin position="1405"/>
        <end position="1469"/>
    </location>
</feature>
<evidence type="ECO:0000256" key="1">
    <source>
        <dbReference type="SAM" id="MobiDB-lite"/>
    </source>
</evidence>
<feature type="compositionally biased region" description="Polar residues" evidence="1">
    <location>
        <begin position="371"/>
        <end position="386"/>
    </location>
</feature>
<gene>
    <name evidence="2" type="ORF">BN1205_091140</name>
</gene>
<feature type="compositionally biased region" description="Polar residues" evidence="1">
    <location>
        <begin position="1073"/>
        <end position="1091"/>
    </location>
</feature>
<feature type="compositionally biased region" description="Basic and acidic residues" evidence="1">
    <location>
        <begin position="649"/>
        <end position="665"/>
    </location>
</feature>
<feature type="compositionally biased region" description="Basic residues" evidence="1">
    <location>
        <begin position="768"/>
        <end position="777"/>
    </location>
</feature>